<keyword evidence="2" id="KW-0732">Signal</keyword>
<evidence type="ECO:0000256" key="2">
    <source>
        <dbReference type="SAM" id="SignalP"/>
    </source>
</evidence>
<feature type="chain" id="PRO_5008260157" evidence="2">
    <location>
        <begin position="24"/>
        <end position="576"/>
    </location>
</feature>
<evidence type="ECO:0000313" key="4">
    <source>
        <dbReference type="EMBL" id="ANO51250.1"/>
    </source>
</evidence>
<evidence type="ECO:0000313" key="5">
    <source>
        <dbReference type="Proteomes" id="UP000092695"/>
    </source>
</evidence>
<accession>A0A193LFE1</accession>
<dbReference type="RefSeq" id="WP_068615415.1">
    <property type="nucleotide sequence ID" value="NZ_CP016268.1"/>
</dbReference>
<feature type="region of interest" description="Disordered" evidence="1">
    <location>
        <begin position="551"/>
        <end position="576"/>
    </location>
</feature>
<dbReference type="CDD" id="cd01297">
    <property type="entry name" value="D-aminoacylase"/>
    <property type="match status" value="1"/>
</dbReference>
<sequence length="576" mass="62813">MQILSWRIVVTALAALFMLGACSKEQAPAADTVAYDLIIRNGMIYDGSGAAPYRGDVAINGDRIAALGDLGVATGVEEVDAAGMAVAPGFINMLSWATESLLEDGRALSDIHQGVTLEIMGEGGSMGPLNSRMKAELQERQGDIRYDVNWTTLGEYLEHLENRGVSVNVASYIGAGTVRVHEVGYDDRRATAEELARMQELVRAAMREGAIGVGSSLIYAPDNFADTNELVALASAAAEYDGSYISHIRSEGNRLEEAVQELIKISSLSGAPAEIYHLKASGKNNWFKLENVFNMIEAARAAGLRISANMYTYNAGATGLDATMPLWVQAGGHDAWVERLKDPQIRERVIAEMHDDSDDWENFYVQAGPENIRLLGFRNETLRPLIGKTLQEVADERQQDPAATAIDLVIEDDSRVDAAFTLMSEFNVSRKAAKPWVSFGSDAGALAAEGVFLNSSPHPRAYGTFARVISRFVREESLMPIEEAVRRMTSLPAFNTNIRGRGRLKADYYADVVIFDPAEFTDHATFEEPHQYATGVEHVFVNGVQVLKDGEHTGATPGRVVRGPGWVGWPDNQPIN</sequence>
<feature type="compositionally biased region" description="Low complexity" evidence="1">
    <location>
        <begin position="557"/>
        <end position="570"/>
    </location>
</feature>
<dbReference type="PANTHER" id="PTHR11647:SF1">
    <property type="entry name" value="COLLAPSIN RESPONSE MEDIATOR PROTEIN"/>
    <property type="match status" value="1"/>
</dbReference>
<evidence type="ECO:0000256" key="1">
    <source>
        <dbReference type="SAM" id="MobiDB-lite"/>
    </source>
</evidence>
<dbReference type="Gene3D" id="3.20.20.140">
    <property type="entry name" value="Metal-dependent hydrolases"/>
    <property type="match status" value="2"/>
</dbReference>
<name>A0A193LFE1_9GAMM</name>
<reference evidence="4 5" key="1">
    <citation type="submission" date="2016-06" db="EMBL/GenBank/DDBJ databases">
        <title>Complete genome sequence of a deep-branching marine Gamma Proteobacterium Woeseia oceani type strain XK5.</title>
        <authorList>
            <person name="Mu D."/>
            <person name="Du Z."/>
        </authorList>
    </citation>
    <scope>NUCLEOTIDE SEQUENCE [LARGE SCALE GENOMIC DNA]</scope>
    <source>
        <strain evidence="4 5">XK5</strain>
    </source>
</reference>
<dbReference type="SUPFAM" id="SSF51556">
    <property type="entry name" value="Metallo-dependent hydrolases"/>
    <property type="match status" value="1"/>
</dbReference>
<dbReference type="GO" id="GO:0016812">
    <property type="term" value="F:hydrolase activity, acting on carbon-nitrogen (but not peptide) bonds, in cyclic amides"/>
    <property type="evidence" value="ECO:0007669"/>
    <property type="project" value="TreeGrafter"/>
</dbReference>
<dbReference type="KEGG" id="woc:BA177_08590"/>
<dbReference type="Proteomes" id="UP000092695">
    <property type="component" value="Chromosome"/>
</dbReference>
<dbReference type="InterPro" id="IPR050378">
    <property type="entry name" value="Metallo-dep_Hydrolases_sf"/>
</dbReference>
<organism evidence="4 5">
    <name type="scientific">Woeseia oceani</name>
    <dbReference type="NCBI Taxonomy" id="1548547"/>
    <lineage>
        <taxon>Bacteria</taxon>
        <taxon>Pseudomonadati</taxon>
        <taxon>Pseudomonadota</taxon>
        <taxon>Gammaproteobacteria</taxon>
        <taxon>Woeseiales</taxon>
        <taxon>Woeseiaceae</taxon>
        <taxon>Woeseia</taxon>
    </lineage>
</organism>
<feature type="domain" description="Amidohydrolase 3" evidence="3">
    <location>
        <begin position="77"/>
        <end position="546"/>
    </location>
</feature>
<dbReference type="PANTHER" id="PTHR11647">
    <property type="entry name" value="HYDRANTOINASE/DIHYDROPYRIMIDINASE FAMILY MEMBER"/>
    <property type="match status" value="1"/>
</dbReference>
<feature type="signal peptide" evidence="2">
    <location>
        <begin position="1"/>
        <end position="23"/>
    </location>
</feature>
<keyword evidence="5" id="KW-1185">Reference proteome</keyword>
<gene>
    <name evidence="4" type="ORF">BA177_08590</name>
</gene>
<dbReference type="PROSITE" id="PS51257">
    <property type="entry name" value="PROKAR_LIPOPROTEIN"/>
    <property type="match status" value="1"/>
</dbReference>
<dbReference type="InterPro" id="IPR011059">
    <property type="entry name" value="Metal-dep_hydrolase_composite"/>
</dbReference>
<dbReference type="SUPFAM" id="SSF51338">
    <property type="entry name" value="Composite domain of metallo-dependent hydrolases"/>
    <property type="match status" value="1"/>
</dbReference>
<dbReference type="Pfam" id="PF07969">
    <property type="entry name" value="Amidohydro_3"/>
    <property type="match status" value="1"/>
</dbReference>
<dbReference type="EMBL" id="CP016268">
    <property type="protein sequence ID" value="ANO51250.1"/>
    <property type="molecule type" value="Genomic_DNA"/>
</dbReference>
<evidence type="ECO:0000259" key="3">
    <source>
        <dbReference type="Pfam" id="PF07969"/>
    </source>
</evidence>
<dbReference type="InterPro" id="IPR032466">
    <property type="entry name" value="Metal_Hydrolase"/>
</dbReference>
<dbReference type="InterPro" id="IPR013108">
    <property type="entry name" value="Amidohydro_3"/>
</dbReference>
<dbReference type="OrthoDB" id="5687299at2"/>
<protein>
    <submittedName>
        <fullName evidence="4">Aminoacylase</fullName>
    </submittedName>
</protein>
<dbReference type="AlphaFoldDB" id="A0A193LFE1"/>
<dbReference type="Gene3D" id="2.30.40.10">
    <property type="entry name" value="Urease, subunit C, domain 1"/>
    <property type="match status" value="1"/>
</dbReference>
<dbReference type="GO" id="GO:0005829">
    <property type="term" value="C:cytosol"/>
    <property type="evidence" value="ECO:0007669"/>
    <property type="project" value="TreeGrafter"/>
</dbReference>
<proteinExistence type="predicted"/>